<evidence type="ECO:0000313" key="4">
    <source>
        <dbReference type="Proteomes" id="UP001628874"/>
    </source>
</evidence>
<feature type="compositionally biased region" description="Basic and acidic residues" evidence="1">
    <location>
        <begin position="75"/>
        <end position="85"/>
    </location>
</feature>
<name>A0ABW8WXL0_9CYAN</name>
<keyword evidence="2" id="KW-0472">Membrane</keyword>
<keyword evidence="2" id="KW-1133">Transmembrane helix</keyword>
<feature type="region of interest" description="Disordered" evidence="1">
    <location>
        <begin position="75"/>
        <end position="104"/>
    </location>
</feature>
<feature type="transmembrane region" description="Helical" evidence="2">
    <location>
        <begin position="26"/>
        <end position="58"/>
    </location>
</feature>
<dbReference type="Proteomes" id="UP001628874">
    <property type="component" value="Unassembled WGS sequence"/>
</dbReference>
<dbReference type="EMBL" id="JBFQGM010000017">
    <property type="protein sequence ID" value="MFL9465575.1"/>
    <property type="molecule type" value="Genomic_DNA"/>
</dbReference>
<reference evidence="3 4" key="1">
    <citation type="submission" date="2024-07" db="EMBL/GenBank/DDBJ databases">
        <authorList>
            <person name="Tripathy S."/>
        </authorList>
    </citation>
    <scope>NUCLEOTIDE SEQUENCE [LARGE SCALE GENOMIC DNA]</scope>
    <source>
        <strain evidence="3 4">VB-61278_2</strain>
    </source>
</reference>
<proteinExistence type="predicted"/>
<protein>
    <submittedName>
        <fullName evidence="3">Uncharacterized protein</fullName>
    </submittedName>
</protein>
<sequence length="104" mass="11862">MALFFLIPLLTGLVGGYIFKKCTDEIGYFVGIFAALCLALSLVFAPWQVLLLLLLVILMTTQKLLQRVEDHDENLNNTDRRELTDPKPQVTEEEVGRKYRGISY</sequence>
<gene>
    <name evidence="3" type="ORF">AB0759_33775</name>
</gene>
<keyword evidence="2" id="KW-0812">Transmembrane</keyword>
<keyword evidence="4" id="KW-1185">Reference proteome</keyword>
<evidence type="ECO:0000313" key="3">
    <source>
        <dbReference type="EMBL" id="MFL9465575.1"/>
    </source>
</evidence>
<comment type="caution">
    <text evidence="3">The sequence shown here is derived from an EMBL/GenBank/DDBJ whole genome shotgun (WGS) entry which is preliminary data.</text>
</comment>
<dbReference type="RefSeq" id="WP_063779504.1">
    <property type="nucleotide sequence ID" value="NZ_JBFQGM010000017.1"/>
</dbReference>
<accession>A0ABW8WXL0</accession>
<evidence type="ECO:0000256" key="1">
    <source>
        <dbReference type="SAM" id="MobiDB-lite"/>
    </source>
</evidence>
<organism evidence="3 4">
    <name type="scientific">Scytonema tolypothrichoides VB-61278_2</name>
    <dbReference type="NCBI Taxonomy" id="3232314"/>
    <lineage>
        <taxon>Bacteria</taxon>
        <taxon>Bacillati</taxon>
        <taxon>Cyanobacteriota</taxon>
        <taxon>Cyanophyceae</taxon>
        <taxon>Nostocales</taxon>
        <taxon>Scytonemataceae</taxon>
        <taxon>Scytonema</taxon>
    </lineage>
</organism>
<evidence type="ECO:0000256" key="2">
    <source>
        <dbReference type="SAM" id="Phobius"/>
    </source>
</evidence>